<gene>
    <name evidence="1" type="ORF">Bca52824_008824</name>
</gene>
<accession>A0A8X7WAL7</accession>
<reference evidence="1 2" key="1">
    <citation type="submission" date="2020-02" db="EMBL/GenBank/DDBJ databases">
        <authorList>
            <person name="Ma Q."/>
            <person name="Huang Y."/>
            <person name="Song X."/>
            <person name="Pei D."/>
        </authorList>
    </citation>
    <scope>NUCLEOTIDE SEQUENCE [LARGE SCALE GENOMIC DNA]</scope>
    <source>
        <strain evidence="1">Sxm20200214</strain>
        <tissue evidence="1">Leaf</tissue>
    </source>
</reference>
<organism evidence="1 2">
    <name type="scientific">Brassica carinata</name>
    <name type="common">Ethiopian mustard</name>
    <name type="synonym">Abyssinian cabbage</name>
    <dbReference type="NCBI Taxonomy" id="52824"/>
    <lineage>
        <taxon>Eukaryota</taxon>
        <taxon>Viridiplantae</taxon>
        <taxon>Streptophyta</taxon>
        <taxon>Embryophyta</taxon>
        <taxon>Tracheophyta</taxon>
        <taxon>Spermatophyta</taxon>
        <taxon>Magnoliopsida</taxon>
        <taxon>eudicotyledons</taxon>
        <taxon>Gunneridae</taxon>
        <taxon>Pentapetalae</taxon>
        <taxon>rosids</taxon>
        <taxon>malvids</taxon>
        <taxon>Brassicales</taxon>
        <taxon>Brassicaceae</taxon>
        <taxon>Brassiceae</taxon>
        <taxon>Brassica</taxon>
    </lineage>
</organism>
<dbReference type="EMBL" id="JAAMPC010000002">
    <property type="protein sequence ID" value="KAG2326096.1"/>
    <property type="molecule type" value="Genomic_DNA"/>
</dbReference>
<keyword evidence="2" id="KW-1185">Reference proteome</keyword>
<sequence length="119" mass="13202">MVVVAAGSLPRRRYYPGSLKPSIRVHELTFDDGGSVHKCALSGESRHEQVWRPRWSASHYGTSCDGRRAAPIWVRVTSTWSNVTRTASMEIAEVLRDGGPPVIVAFSQMKDDGCSGDRW</sequence>
<dbReference type="AlphaFoldDB" id="A0A8X7WAL7"/>
<evidence type="ECO:0000313" key="2">
    <source>
        <dbReference type="Proteomes" id="UP000886595"/>
    </source>
</evidence>
<name>A0A8X7WAL7_BRACI</name>
<comment type="caution">
    <text evidence="1">The sequence shown here is derived from an EMBL/GenBank/DDBJ whole genome shotgun (WGS) entry which is preliminary data.</text>
</comment>
<evidence type="ECO:0000313" key="1">
    <source>
        <dbReference type="EMBL" id="KAG2326096.1"/>
    </source>
</evidence>
<protein>
    <submittedName>
        <fullName evidence="1">Uncharacterized protein</fullName>
    </submittedName>
</protein>
<proteinExistence type="predicted"/>
<dbReference type="Proteomes" id="UP000886595">
    <property type="component" value="Unassembled WGS sequence"/>
</dbReference>